<dbReference type="GO" id="GO:0061630">
    <property type="term" value="F:ubiquitin protein ligase activity"/>
    <property type="evidence" value="ECO:0007669"/>
    <property type="project" value="TreeGrafter"/>
</dbReference>
<evidence type="ECO:0008006" key="13">
    <source>
        <dbReference type="Google" id="ProtNLM"/>
    </source>
</evidence>
<evidence type="ECO:0000313" key="12">
    <source>
        <dbReference type="Proteomes" id="UP000053558"/>
    </source>
</evidence>
<dbReference type="GO" id="GO:0005634">
    <property type="term" value="C:nucleus"/>
    <property type="evidence" value="ECO:0007669"/>
    <property type="project" value="TreeGrafter"/>
</dbReference>
<keyword evidence="5" id="KW-0862">Zinc</keyword>
<feature type="compositionally biased region" description="Basic residues" evidence="8">
    <location>
        <begin position="176"/>
        <end position="186"/>
    </location>
</feature>
<dbReference type="Gene3D" id="3.40.50.300">
    <property type="entry name" value="P-loop containing nucleotide triphosphate hydrolases"/>
    <property type="match status" value="2"/>
</dbReference>
<evidence type="ECO:0000256" key="8">
    <source>
        <dbReference type="SAM" id="MobiDB-lite"/>
    </source>
</evidence>
<dbReference type="GO" id="GO:0008270">
    <property type="term" value="F:zinc ion binding"/>
    <property type="evidence" value="ECO:0007669"/>
    <property type="project" value="UniProtKB-KW"/>
</dbReference>
<feature type="compositionally biased region" description="Basic and acidic residues" evidence="8">
    <location>
        <begin position="1246"/>
        <end position="1260"/>
    </location>
</feature>
<dbReference type="SMART" id="SM00184">
    <property type="entry name" value="RING"/>
    <property type="match status" value="1"/>
</dbReference>
<keyword evidence="2" id="KW-0547">Nucleotide-binding</keyword>
<sequence length="1323" mass="147827">MLSREGRRIAPDRTVVPVGEVSQETGSVDEERLPVFWRRLDISGSQLYVNLLTYAVRQSPPRVYDVLGGILAEEPGLGKTVECISLMLLNPAPLDRNGRQWDKETQCEVTEIKTTLIVTPPALAPQWADELALHAPGLKVIIYNGWNKLKIPKPKSTAASHADPEDDVAQPNKSSKFSRGKSKSKSKTSTPAADDTTSKAALLDVPGYINQFDVCITTYPILRQELAVARAPPKRPRRADVTYSNVTRPRSPLVVCEWYRVIMDEVQMMGGGKSEEMVSLIPRLSSFAVSGTPARSTVQDLIHVLRFLRVDGLIGSEKMWNRLTTGAYKAQFAELFQKYAIRTLKSSITEELTIPQQHRYLVSIELGRVERHVYDHSLEEALIELGLDARGVAASAEWEANAALLRTTLRKLRGICTHPLVGQLQQRQNRMFKSTLKTIGDVLEAMREQNWRNTLDDRKAKIQELTHYAELQKHEQVNDRYRRALTSLLVAERESQALVDDVRAAIQEHKVKGDALKREVQVLRQSRKANRAVASAQNNDADAIVHEDGNGERENGGGKGKGKERYRSPSPSDGEDDDLDLDILDGSGDPEERGLPRNVAGEEHRAKTTSLQARLREALMVLHRTKFLQGDVYHLLGAEHAAKEDAAYAGAEAIRKDLLKTTEENAVKSMTQLQPDMTERKITEQAMGIELPFLTGGGIKSAHLVEECNEIIEVPLNEQTHLLWVWRQHIHALITQKLSSNGEQSADGEEYNRTLDTQSEAEVYLQAYAALLADRRETILSERTLLATHDVREKHKRHTKASAMAASAAEVSADPVLDMPEDVEVQPQHEILHKKLMDERKELRGEAEGRAIKSIMVELATVAANIVSDKDPEKIIARELSAKLRAMIAKQGGFMDKMDADLAQLRKVFNDRILYFRQLQEISDTVAEAAWEGSLDEALQASFTEQANLDGKINAGRARQRYLDNLAKNQEDGLDEDDKACILCRCEFNRGFITQCAHVFCEDCMKAWMERREGKACPVCRVPINVDQLQRFSLEGNNTVPQRPVIINGEPVPISHRQIKYNMIDVDILNRIQDVEMNGSYGTKIETLIRHLLYIQMQEPGAKSVVFSAWSDSLHIVELALERNGIPCLRIDQAGKGRDTAAKRFRTNPELLVLLLHGERDNAGLNVTCASRVFLLESVVNHGFEVQAIARIDRMGQTRPTEVFCYYAEDTVERNILDLAARQGLSLYTEENSHGTLNVTPFAADGNEKKVDNPGKKKAQKGDFISKVDDMLAILFPHMYEDLEYLLPAGVVGAPMDVDGDMGTTVGRHSLHGSSQAGPSRLG</sequence>
<evidence type="ECO:0000256" key="2">
    <source>
        <dbReference type="ARBA" id="ARBA00022741"/>
    </source>
</evidence>
<dbReference type="InterPro" id="IPR027417">
    <property type="entry name" value="P-loop_NTPase"/>
</dbReference>
<dbReference type="SUPFAM" id="SSF57850">
    <property type="entry name" value="RING/U-box"/>
    <property type="match status" value="1"/>
</dbReference>
<dbReference type="GO" id="GO:0000209">
    <property type="term" value="P:protein polyubiquitination"/>
    <property type="evidence" value="ECO:0007669"/>
    <property type="project" value="TreeGrafter"/>
</dbReference>
<comment type="caution">
    <text evidence="11">The sequence shown here is derived from an EMBL/GenBank/DDBJ whole genome shotgun (WGS) entry which is preliminary data.</text>
</comment>
<dbReference type="InterPro" id="IPR000330">
    <property type="entry name" value="SNF2_N"/>
</dbReference>
<dbReference type="GO" id="GO:0005524">
    <property type="term" value="F:ATP binding"/>
    <property type="evidence" value="ECO:0007669"/>
    <property type="project" value="InterPro"/>
</dbReference>
<dbReference type="OMA" id="KAVFFCA"/>
<dbReference type="Pfam" id="PF26021">
    <property type="entry name" value="Ferritin_C144_05"/>
    <property type="match status" value="1"/>
</dbReference>
<dbReference type="Gene3D" id="3.40.50.10810">
    <property type="entry name" value="Tandem AAA-ATPase domain"/>
    <property type="match status" value="2"/>
</dbReference>
<dbReference type="KEGG" id="cput:CONPUDRAFT_112813"/>
<evidence type="ECO:0000313" key="11">
    <source>
        <dbReference type="EMBL" id="EIW74860.1"/>
    </source>
</evidence>
<dbReference type="PANTHER" id="PTHR45865:SF1">
    <property type="entry name" value="E3 UBIQUITIN-PROTEIN LIGASE SHPRH"/>
    <property type="match status" value="1"/>
</dbReference>
<reference evidence="12" key="1">
    <citation type="journal article" date="2012" name="Science">
        <title>The Paleozoic origin of enzymatic lignin decomposition reconstructed from 31 fungal genomes.</title>
        <authorList>
            <person name="Floudas D."/>
            <person name="Binder M."/>
            <person name="Riley R."/>
            <person name="Barry K."/>
            <person name="Blanchette R.A."/>
            <person name="Henrissat B."/>
            <person name="Martinez A.T."/>
            <person name="Otillar R."/>
            <person name="Spatafora J.W."/>
            <person name="Yadav J.S."/>
            <person name="Aerts A."/>
            <person name="Benoit I."/>
            <person name="Boyd A."/>
            <person name="Carlson A."/>
            <person name="Copeland A."/>
            <person name="Coutinho P.M."/>
            <person name="de Vries R.P."/>
            <person name="Ferreira P."/>
            <person name="Findley K."/>
            <person name="Foster B."/>
            <person name="Gaskell J."/>
            <person name="Glotzer D."/>
            <person name="Gorecki P."/>
            <person name="Heitman J."/>
            <person name="Hesse C."/>
            <person name="Hori C."/>
            <person name="Igarashi K."/>
            <person name="Jurgens J.A."/>
            <person name="Kallen N."/>
            <person name="Kersten P."/>
            <person name="Kohler A."/>
            <person name="Kuees U."/>
            <person name="Kumar T.K.A."/>
            <person name="Kuo A."/>
            <person name="LaButti K."/>
            <person name="Larrondo L.F."/>
            <person name="Lindquist E."/>
            <person name="Ling A."/>
            <person name="Lombard V."/>
            <person name="Lucas S."/>
            <person name="Lundell T."/>
            <person name="Martin R."/>
            <person name="McLaughlin D.J."/>
            <person name="Morgenstern I."/>
            <person name="Morin E."/>
            <person name="Murat C."/>
            <person name="Nagy L.G."/>
            <person name="Nolan M."/>
            <person name="Ohm R.A."/>
            <person name="Patyshakuliyeva A."/>
            <person name="Rokas A."/>
            <person name="Ruiz-Duenas F.J."/>
            <person name="Sabat G."/>
            <person name="Salamov A."/>
            <person name="Samejima M."/>
            <person name="Schmutz J."/>
            <person name="Slot J.C."/>
            <person name="St John F."/>
            <person name="Stenlid J."/>
            <person name="Sun H."/>
            <person name="Sun S."/>
            <person name="Syed K."/>
            <person name="Tsang A."/>
            <person name="Wiebenga A."/>
            <person name="Young D."/>
            <person name="Pisabarro A."/>
            <person name="Eastwood D.C."/>
            <person name="Martin F."/>
            <person name="Cullen D."/>
            <person name="Grigoriev I.V."/>
            <person name="Hibbett D.S."/>
        </authorList>
    </citation>
    <scope>NUCLEOTIDE SEQUENCE [LARGE SCALE GENOMIC DNA]</scope>
    <source>
        <strain evidence="12">RWD-64-598 SS2</strain>
    </source>
</reference>
<feature type="region of interest" description="Disordered" evidence="8">
    <location>
        <begin position="1238"/>
        <end position="1260"/>
    </location>
</feature>
<dbReference type="PANTHER" id="PTHR45865">
    <property type="entry name" value="E3 UBIQUITIN-PROTEIN LIGASE SHPRH FAMILY MEMBER"/>
    <property type="match status" value="1"/>
</dbReference>
<dbReference type="InterPro" id="IPR001841">
    <property type="entry name" value="Znf_RING"/>
</dbReference>
<dbReference type="PROSITE" id="PS50089">
    <property type="entry name" value="ZF_RING_2"/>
    <property type="match status" value="1"/>
</dbReference>
<dbReference type="Pfam" id="PF00176">
    <property type="entry name" value="SNF2-rel_dom"/>
    <property type="match status" value="1"/>
</dbReference>
<evidence type="ECO:0000256" key="1">
    <source>
        <dbReference type="ARBA" id="ARBA00022723"/>
    </source>
</evidence>
<dbReference type="GeneID" id="19198966"/>
<dbReference type="InterPro" id="IPR017907">
    <property type="entry name" value="Znf_RING_CS"/>
</dbReference>
<feature type="region of interest" description="Disordered" evidence="8">
    <location>
        <begin position="1303"/>
        <end position="1323"/>
    </location>
</feature>
<keyword evidence="3 7" id="KW-0863">Zinc-finger</keyword>
<evidence type="ECO:0000256" key="5">
    <source>
        <dbReference type="ARBA" id="ARBA00022833"/>
    </source>
</evidence>
<feature type="region of interest" description="Disordered" evidence="8">
    <location>
        <begin position="528"/>
        <end position="608"/>
    </location>
</feature>
<evidence type="ECO:0000256" key="4">
    <source>
        <dbReference type="ARBA" id="ARBA00022801"/>
    </source>
</evidence>
<organism evidence="11 12">
    <name type="scientific">Coniophora puteana (strain RWD-64-598)</name>
    <name type="common">Brown rot fungus</name>
    <dbReference type="NCBI Taxonomy" id="741705"/>
    <lineage>
        <taxon>Eukaryota</taxon>
        <taxon>Fungi</taxon>
        <taxon>Dikarya</taxon>
        <taxon>Basidiomycota</taxon>
        <taxon>Agaricomycotina</taxon>
        <taxon>Agaricomycetes</taxon>
        <taxon>Agaricomycetidae</taxon>
        <taxon>Boletales</taxon>
        <taxon>Coniophorineae</taxon>
        <taxon>Coniophoraceae</taxon>
        <taxon>Coniophora</taxon>
    </lineage>
</organism>
<keyword evidence="6" id="KW-0067">ATP-binding</keyword>
<keyword evidence="4" id="KW-0378">Hydrolase</keyword>
<dbReference type="SUPFAM" id="SSF52540">
    <property type="entry name" value="P-loop containing nucleoside triphosphate hydrolases"/>
    <property type="match status" value="2"/>
</dbReference>
<feature type="region of interest" description="Disordered" evidence="8">
    <location>
        <begin position="154"/>
        <end position="196"/>
    </location>
</feature>
<feature type="compositionally biased region" description="Acidic residues" evidence="8">
    <location>
        <begin position="573"/>
        <end position="583"/>
    </location>
</feature>
<dbReference type="PROSITE" id="PS00518">
    <property type="entry name" value="ZF_RING_1"/>
    <property type="match status" value="1"/>
</dbReference>
<dbReference type="EMBL" id="JH711590">
    <property type="protein sequence ID" value="EIW74860.1"/>
    <property type="molecule type" value="Genomic_DNA"/>
</dbReference>
<dbReference type="PROSITE" id="PS51192">
    <property type="entry name" value="HELICASE_ATP_BIND_1"/>
    <property type="match status" value="1"/>
</dbReference>
<accession>A0A5M3M7V1</accession>
<keyword evidence="1" id="KW-0479">Metal-binding</keyword>
<feature type="compositionally biased region" description="Polar residues" evidence="8">
    <location>
        <begin position="1312"/>
        <end position="1323"/>
    </location>
</feature>
<feature type="domain" description="RING-type" evidence="9">
    <location>
        <begin position="981"/>
        <end position="1021"/>
    </location>
</feature>
<proteinExistence type="predicted"/>
<protein>
    <recommendedName>
        <fullName evidence="13">RING-type domain-containing protein</fullName>
    </recommendedName>
</protein>
<evidence type="ECO:0000259" key="9">
    <source>
        <dbReference type="PROSITE" id="PS50089"/>
    </source>
</evidence>
<dbReference type="RefSeq" id="XP_007774927.1">
    <property type="nucleotide sequence ID" value="XM_007776737.1"/>
</dbReference>
<dbReference type="InterPro" id="IPR014001">
    <property type="entry name" value="Helicase_ATP-bd"/>
</dbReference>
<feature type="compositionally biased region" description="Basic and acidic residues" evidence="8">
    <location>
        <begin position="543"/>
        <end position="567"/>
    </location>
</feature>
<dbReference type="InterPro" id="IPR013083">
    <property type="entry name" value="Znf_RING/FYVE/PHD"/>
</dbReference>
<evidence type="ECO:0000256" key="3">
    <source>
        <dbReference type="ARBA" id="ARBA00022771"/>
    </source>
</evidence>
<dbReference type="SMART" id="SM00487">
    <property type="entry name" value="DEXDc"/>
    <property type="match status" value="1"/>
</dbReference>
<dbReference type="InterPro" id="IPR059033">
    <property type="entry name" value="C144_05_dom"/>
</dbReference>
<keyword evidence="12" id="KW-1185">Reference proteome</keyword>
<dbReference type="OrthoDB" id="5330228at2759"/>
<dbReference type="InterPro" id="IPR052583">
    <property type="entry name" value="ATP-helicase/E3_Ub-Ligase"/>
</dbReference>
<dbReference type="GO" id="GO:0016787">
    <property type="term" value="F:hydrolase activity"/>
    <property type="evidence" value="ECO:0007669"/>
    <property type="project" value="UniProtKB-KW"/>
</dbReference>
<evidence type="ECO:0000256" key="7">
    <source>
        <dbReference type="PROSITE-ProRule" id="PRU00175"/>
    </source>
</evidence>
<dbReference type="InterPro" id="IPR001650">
    <property type="entry name" value="Helicase_C-like"/>
</dbReference>
<evidence type="ECO:0000256" key="6">
    <source>
        <dbReference type="ARBA" id="ARBA00022840"/>
    </source>
</evidence>
<feature type="compositionally biased region" description="Basic and acidic residues" evidence="8">
    <location>
        <begin position="590"/>
        <end position="606"/>
    </location>
</feature>
<gene>
    <name evidence="11" type="ORF">CONPUDRAFT_112813</name>
</gene>
<dbReference type="CDD" id="cd18793">
    <property type="entry name" value="SF2_C_SNF"/>
    <property type="match status" value="1"/>
</dbReference>
<dbReference type="Pfam" id="PF13920">
    <property type="entry name" value="zf-C3HC4_3"/>
    <property type="match status" value="1"/>
</dbReference>
<dbReference type="GO" id="GO:0006974">
    <property type="term" value="P:DNA damage response"/>
    <property type="evidence" value="ECO:0007669"/>
    <property type="project" value="TreeGrafter"/>
</dbReference>
<dbReference type="InterPro" id="IPR049730">
    <property type="entry name" value="SNF2/RAD54-like_C"/>
</dbReference>
<name>A0A5M3M7V1_CONPW</name>
<evidence type="ECO:0000259" key="10">
    <source>
        <dbReference type="PROSITE" id="PS51192"/>
    </source>
</evidence>
<dbReference type="Pfam" id="PF00271">
    <property type="entry name" value="Helicase_C"/>
    <property type="match status" value="1"/>
</dbReference>
<dbReference type="Gene3D" id="3.30.40.10">
    <property type="entry name" value="Zinc/RING finger domain, C3HC4 (zinc finger)"/>
    <property type="match status" value="1"/>
</dbReference>
<dbReference type="InterPro" id="IPR038718">
    <property type="entry name" value="SNF2-like_sf"/>
</dbReference>
<feature type="domain" description="Helicase ATP-binding" evidence="10">
    <location>
        <begin position="60"/>
        <end position="311"/>
    </location>
</feature>
<dbReference type="Proteomes" id="UP000053558">
    <property type="component" value="Unassembled WGS sequence"/>
</dbReference>